<dbReference type="EMBL" id="JAFCMP010000028">
    <property type="protein sequence ID" value="KAG5190788.1"/>
    <property type="molecule type" value="Genomic_DNA"/>
</dbReference>
<accession>A0A835ZKS5</accession>
<dbReference type="AlphaFoldDB" id="A0A835ZKS5"/>
<sequence>RSNVPPGTPVLVVQKQHQRSGELTRGTVARNLTNSGVHPRGQKVMLVVFMDVNPMTVVLLMEGTLMFTSTMPGELRSMVSRCH</sequence>
<reference evidence="1" key="1">
    <citation type="submission" date="2021-02" db="EMBL/GenBank/DDBJ databases">
        <title>First Annotated Genome of the Yellow-green Alga Tribonema minus.</title>
        <authorList>
            <person name="Mahan K.M."/>
        </authorList>
    </citation>
    <scope>NUCLEOTIDE SEQUENCE</scope>
    <source>
        <strain evidence="1">UTEX B ZZ1240</strain>
    </source>
</reference>
<dbReference type="OrthoDB" id="20105at2759"/>
<keyword evidence="2" id="KW-1185">Reference proteome</keyword>
<dbReference type="Proteomes" id="UP000664859">
    <property type="component" value="Unassembled WGS sequence"/>
</dbReference>
<evidence type="ECO:0000313" key="1">
    <source>
        <dbReference type="EMBL" id="KAG5190788.1"/>
    </source>
</evidence>
<organism evidence="1 2">
    <name type="scientific">Tribonema minus</name>
    <dbReference type="NCBI Taxonomy" id="303371"/>
    <lineage>
        <taxon>Eukaryota</taxon>
        <taxon>Sar</taxon>
        <taxon>Stramenopiles</taxon>
        <taxon>Ochrophyta</taxon>
        <taxon>PX clade</taxon>
        <taxon>Xanthophyceae</taxon>
        <taxon>Tribonematales</taxon>
        <taxon>Tribonemataceae</taxon>
        <taxon>Tribonema</taxon>
    </lineage>
</organism>
<dbReference type="Pfam" id="PF09962">
    <property type="entry name" value="DUF2196"/>
    <property type="match status" value="1"/>
</dbReference>
<dbReference type="InterPro" id="IPR019240">
    <property type="entry name" value="DUF2196"/>
</dbReference>
<proteinExistence type="predicted"/>
<protein>
    <submittedName>
        <fullName evidence="1">Uncharacterized protein</fullName>
    </submittedName>
</protein>
<comment type="caution">
    <text evidence="1">The sequence shown here is derived from an EMBL/GenBank/DDBJ whole genome shotgun (WGS) entry which is preliminary data.</text>
</comment>
<feature type="non-terminal residue" evidence="1">
    <location>
        <position position="1"/>
    </location>
</feature>
<name>A0A835ZKS5_9STRA</name>
<evidence type="ECO:0000313" key="2">
    <source>
        <dbReference type="Proteomes" id="UP000664859"/>
    </source>
</evidence>
<gene>
    <name evidence="1" type="ORF">JKP88DRAFT_175327</name>
</gene>